<dbReference type="Gene3D" id="3.30.465.10">
    <property type="match status" value="1"/>
</dbReference>
<dbReference type="InterPro" id="IPR016167">
    <property type="entry name" value="FAD-bd_PCMH_sub1"/>
</dbReference>
<comment type="cofactor">
    <cofactor evidence="1">
        <name>FAD</name>
        <dbReference type="ChEBI" id="CHEBI:57692"/>
    </cofactor>
</comment>
<keyword evidence="3" id="KW-0812">Transmembrane</keyword>
<comment type="caution">
    <text evidence="5">The sequence shown here is derived from an EMBL/GenBank/DDBJ whole genome shotgun (WGS) entry which is preliminary data.</text>
</comment>
<dbReference type="PANTHER" id="PTHR43762:SF5">
    <property type="entry name" value="FAD-BINDING PCMH-TYPE DOMAIN-CONTAINING PROTEIN"/>
    <property type="match status" value="1"/>
</dbReference>
<reference evidence="5" key="1">
    <citation type="journal article" date="2021" name="Proc. Natl. Acad. Sci. U.S.A.">
        <title>Three genomes in the algal genus Volvox reveal the fate of a haploid sex-determining region after a transition to homothallism.</title>
        <authorList>
            <person name="Yamamoto K."/>
            <person name="Hamaji T."/>
            <person name="Kawai-Toyooka H."/>
            <person name="Matsuzaki R."/>
            <person name="Takahashi F."/>
            <person name="Nishimura Y."/>
            <person name="Kawachi M."/>
            <person name="Noguchi H."/>
            <person name="Minakuchi Y."/>
            <person name="Umen J.G."/>
            <person name="Toyoda A."/>
            <person name="Nozaki H."/>
        </authorList>
    </citation>
    <scope>NUCLEOTIDE SEQUENCE</scope>
    <source>
        <strain evidence="5">NIES-3780</strain>
    </source>
</reference>
<gene>
    <name evidence="5" type="ORF">Vafri_17809</name>
</gene>
<dbReference type="GO" id="GO:0016899">
    <property type="term" value="F:oxidoreductase activity, acting on the CH-OH group of donors, oxygen as acceptor"/>
    <property type="evidence" value="ECO:0007669"/>
    <property type="project" value="InterPro"/>
</dbReference>
<dbReference type="InterPro" id="IPR016166">
    <property type="entry name" value="FAD-bd_PCMH"/>
</dbReference>
<dbReference type="Proteomes" id="UP000747399">
    <property type="component" value="Unassembled WGS sequence"/>
</dbReference>
<dbReference type="InterPro" id="IPR036318">
    <property type="entry name" value="FAD-bd_PCMH-like_sf"/>
</dbReference>
<proteinExistence type="predicted"/>
<feature type="transmembrane region" description="Helical" evidence="3">
    <location>
        <begin position="32"/>
        <end position="57"/>
    </location>
</feature>
<organism evidence="5 6">
    <name type="scientific">Volvox africanus</name>
    <dbReference type="NCBI Taxonomy" id="51714"/>
    <lineage>
        <taxon>Eukaryota</taxon>
        <taxon>Viridiplantae</taxon>
        <taxon>Chlorophyta</taxon>
        <taxon>core chlorophytes</taxon>
        <taxon>Chlorophyceae</taxon>
        <taxon>CS clade</taxon>
        <taxon>Chlamydomonadales</taxon>
        <taxon>Volvocaceae</taxon>
        <taxon>Volvox</taxon>
    </lineage>
</organism>
<dbReference type="EMBL" id="BNCO01000060">
    <property type="protein sequence ID" value="GIL63808.1"/>
    <property type="molecule type" value="Genomic_DNA"/>
</dbReference>
<dbReference type="PANTHER" id="PTHR43762">
    <property type="entry name" value="L-GULONOLACTONE OXIDASE"/>
    <property type="match status" value="1"/>
</dbReference>
<name>A0A8J4BMT4_9CHLO</name>
<dbReference type="SUPFAM" id="SSF56176">
    <property type="entry name" value="FAD-binding/transporter-associated domain-like"/>
    <property type="match status" value="1"/>
</dbReference>
<keyword evidence="3" id="KW-1133">Transmembrane helix</keyword>
<evidence type="ECO:0000256" key="3">
    <source>
        <dbReference type="SAM" id="Phobius"/>
    </source>
</evidence>
<dbReference type="Gene3D" id="3.30.43.10">
    <property type="entry name" value="Uridine Diphospho-n-acetylenolpyruvylglucosamine Reductase, domain 2"/>
    <property type="match status" value="1"/>
</dbReference>
<dbReference type="GO" id="GO:0071949">
    <property type="term" value="F:FAD binding"/>
    <property type="evidence" value="ECO:0007669"/>
    <property type="project" value="InterPro"/>
</dbReference>
<dbReference type="AlphaFoldDB" id="A0A8J4BMT4"/>
<sequence length="702" mass="73969">MGLLRPVLRRLRGGGATARNVRIRRPPRTAPASAFALCAAVLTAAGTAAVLLLLGLAGPPPVKGYVPWDLTNFQNEYACDNTSVRIVRPRTMEDVQAAVRFHSSVMAVGGGWSWNQPFFCASNGTNAPTPDGYRWVNGNSTTGRNGAPAPNSPANIVMQTLRPLLIQVNETEETVTVDAGVRTIDLLRYLAAYVTPTAPSGWTLPAFPWFVFQTLGGAVATNTHGSSLKHSSLSSQVLALTMVLANGTVRTFTNETDPFLMRAVRVGVGKLGIITHIKFRIIREVPVTRTIHRISSTEFLTLLRAAQEQWNSNGTLPDWMDETEWFWVPQRYEFLMVTFTRGDSPDAAKRLAVLSAYAAQGPELTTAYNTSLEVLERAADLRNGNITIDVWPLLSNVSFDPSTNISNVALPVLRRLNDTVINVPWPQSPGAGAGAGGDAAAAAAAAAATSPTVSAMQGPNPSSSLAALAAAVAAGRSGAKKPTATSLASPTATDSTATTSAEGSASDTHGTAMVKNETAVVMDEVAKMPPNANATAAMPEEANEIESPPTPPPVPTPPPAPAPKPPVTGTPAPDLKNASVTLPSQVVSLFRAHGDGSEIVEPIGKRRVTNNTAAGAAALEVAEGSDWSIPDRRPATVFYGLANMADAYIDISRSGVYSIAANATKEAQSSYLFQPESILEVNIRKVMFDQVGRSLVVAGIIG</sequence>
<evidence type="ECO:0000313" key="5">
    <source>
        <dbReference type="EMBL" id="GIL63808.1"/>
    </source>
</evidence>
<keyword evidence="3" id="KW-0472">Membrane</keyword>
<feature type="compositionally biased region" description="Low complexity" evidence="2">
    <location>
        <begin position="478"/>
        <end position="508"/>
    </location>
</feature>
<dbReference type="InterPro" id="IPR006094">
    <property type="entry name" value="Oxid_FAD_bind_N"/>
</dbReference>
<feature type="domain" description="FAD-binding PCMH-type" evidence="4">
    <location>
        <begin position="79"/>
        <end position="284"/>
    </location>
</feature>
<dbReference type="InterPro" id="IPR016169">
    <property type="entry name" value="FAD-bd_PCMH_sub2"/>
</dbReference>
<protein>
    <recommendedName>
        <fullName evidence="4">FAD-binding PCMH-type domain-containing protein</fullName>
    </recommendedName>
</protein>
<feature type="region of interest" description="Disordered" evidence="2">
    <location>
        <begin position="536"/>
        <end position="577"/>
    </location>
</feature>
<evidence type="ECO:0000256" key="1">
    <source>
        <dbReference type="ARBA" id="ARBA00001974"/>
    </source>
</evidence>
<dbReference type="InterPro" id="IPR010031">
    <property type="entry name" value="FAD_lactone_oxidase-like"/>
</dbReference>
<accession>A0A8J4BMT4</accession>
<feature type="region of interest" description="Disordered" evidence="2">
    <location>
        <begin position="478"/>
        <end position="513"/>
    </location>
</feature>
<dbReference type="Pfam" id="PF01565">
    <property type="entry name" value="FAD_binding_4"/>
    <property type="match status" value="1"/>
</dbReference>
<evidence type="ECO:0000256" key="2">
    <source>
        <dbReference type="SAM" id="MobiDB-lite"/>
    </source>
</evidence>
<dbReference type="PROSITE" id="PS51387">
    <property type="entry name" value="FAD_PCMH"/>
    <property type="match status" value="1"/>
</dbReference>
<keyword evidence="6" id="KW-1185">Reference proteome</keyword>
<feature type="compositionally biased region" description="Pro residues" evidence="2">
    <location>
        <begin position="548"/>
        <end position="568"/>
    </location>
</feature>
<evidence type="ECO:0000259" key="4">
    <source>
        <dbReference type="PROSITE" id="PS51387"/>
    </source>
</evidence>
<evidence type="ECO:0000313" key="6">
    <source>
        <dbReference type="Proteomes" id="UP000747399"/>
    </source>
</evidence>